<dbReference type="SUPFAM" id="SSF81324">
    <property type="entry name" value="Voltage-gated potassium channels"/>
    <property type="match status" value="1"/>
</dbReference>
<keyword evidence="2" id="KW-0472">Membrane</keyword>
<dbReference type="PANTHER" id="PTHR43833:SF9">
    <property type="entry name" value="POTASSIUM CHANNEL PROTEIN YUGO-RELATED"/>
    <property type="match status" value="1"/>
</dbReference>
<protein>
    <submittedName>
        <fullName evidence="5">Voltage-gated potassium channel</fullName>
    </submittedName>
</protein>
<dbReference type="InterPro" id="IPR036721">
    <property type="entry name" value="RCK_C_sf"/>
</dbReference>
<evidence type="ECO:0000313" key="6">
    <source>
        <dbReference type="Proteomes" id="UP000590442"/>
    </source>
</evidence>
<feature type="domain" description="RCK C-terminal" evidence="4">
    <location>
        <begin position="247"/>
        <end position="334"/>
    </location>
</feature>
<dbReference type="Gene3D" id="3.30.70.1450">
    <property type="entry name" value="Regulator of K+ conductance, C-terminal domain"/>
    <property type="match status" value="1"/>
</dbReference>
<dbReference type="Pfam" id="PF07885">
    <property type="entry name" value="Ion_trans_2"/>
    <property type="match status" value="1"/>
</dbReference>
<dbReference type="InterPro" id="IPR036291">
    <property type="entry name" value="NAD(P)-bd_dom_sf"/>
</dbReference>
<dbReference type="Gene3D" id="1.10.287.70">
    <property type="match status" value="1"/>
</dbReference>
<dbReference type="RefSeq" id="WP_167961667.1">
    <property type="nucleotide sequence ID" value="NZ_JAATJJ010000001.1"/>
</dbReference>
<keyword evidence="5" id="KW-0407">Ion channel</keyword>
<dbReference type="Gene3D" id="3.40.50.720">
    <property type="entry name" value="NAD(P)-binding Rossmann-like Domain"/>
    <property type="match status" value="1"/>
</dbReference>
<sequence length="343" mass="38752">MIKFFRSKLYLALFLMSLVLFIGVMGYKFISDYSWIEAFYMTIITVTTVGFSEVKPLGTDAKIFTVFLIVTSVFVFGFAISVITEYILSRNSLELLKKKKVKNMISNLSNHIIICGYGRNGTQAAERLKAYNRPFVIIERDKEVIEKYEDDILFVEGDANEDEVLLEAGIERAQYLIAAMPDDAANLFVVLSAKQLNKKLIIISRASQVTSQKKLRLAGADKVIMPDKIGGDHMASLVVIPDLITFMDKLSLEGEHTTNIEEVAIENFNSKADCKSLRDLDLRRKTGCTIIGYIEPDGNYIINPEADLKMEPKSKVIVLGRPEQIKKLNEMFHIEEPHFNANT</sequence>
<dbReference type="SUPFAM" id="SSF116726">
    <property type="entry name" value="TrkA C-terminal domain-like"/>
    <property type="match status" value="1"/>
</dbReference>
<dbReference type="InterPro" id="IPR006037">
    <property type="entry name" value="RCK_C"/>
</dbReference>
<organism evidence="5 6">
    <name type="scientific">Saonia flava</name>
    <dbReference type="NCBI Taxonomy" id="523696"/>
    <lineage>
        <taxon>Bacteria</taxon>
        <taxon>Pseudomonadati</taxon>
        <taxon>Bacteroidota</taxon>
        <taxon>Flavobacteriia</taxon>
        <taxon>Flavobacteriales</taxon>
        <taxon>Flavobacteriaceae</taxon>
        <taxon>Saonia</taxon>
    </lineage>
</organism>
<dbReference type="Pfam" id="PF02254">
    <property type="entry name" value="TrkA_N"/>
    <property type="match status" value="1"/>
</dbReference>
<dbReference type="Proteomes" id="UP000590442">
    <property type="component" value="Unassembled WGS sequence"/>
</dbReference>
<dbReference type="PANTHER" id="PTHR43833">
    <property type="entry name" value="POTASSIUM CHANNEL PROTEIN 2-RELATED-RELATED"/>
    <property type="match status" value="1"/>
</dbReference>
<dbReference type="AlphaFoldDB" id="A0A846QNN2"/>
<dbReference type="GO" id="GO:0005886">
    <property type="term" value="C:plasma membrane"/>
    <property type="evidence" value="ECO:0007669"/>
    <property type="project" value="UniProtKB-SubCell"/>
</dbReference>
<dbReference type="SUPFAM" id="SSF51735">
    <property type="entry name" value="NAD(P)-binding Rossmann-fold domains"/>
    <property type="match status" value="1"/>
</dbReference>
<keyword evidence="5" id="KW-0406">Ion transport</keyword>
<feature type="domain" description="RCK N-terminal" evidence="3">
    <location>
        <begin position="109"/>
        <end position="225"/>
    </location>
</feature>
<dbReference type="PROSITE" id="PS51201">
    <property type="entry name" value="RCK_N"/>
    <property type="match status" value="1"/>
</dbReference>
<evidence type="ECO:0000256" key="1">
    <source>
        <dbReference type="ARBA" id="ARBA00004651"/>
    </source>
</evidence>
<dbReference type="InterPro" id="IPR050721">
    <property type="entry name" value="Trk_Ktr_HKT_K-transport"/>
</dbReference>
<dbReference type="InterPro" id="IPR003148">
    <property type="entry name" value="RCK_N"/>
</dbReference>
<feature type="transmembrane region" description="Helical" evidence="2">
    <location>
        <begin position="63"/>
        <end position="88"/>
    </location>
</feature>
<name>A0A846QNN2_9FLAO</name>
<evidence type="ECO:0000256" key="2">
    <source>
        <dbReference type="SAM" id="Phobius"/>
    </source>
</evidence>
<reference evidence="5 6" key="1">
    <citation type="submission" date="2020-03" db="EMBL/GenBank/DDBJ databases">
        <title>Genomic Encyclopedia of Type Strains, Phase IV (KMG-IV): sequencing the most valuable type-strain genomes for metagenomic binning, comparative biology and taxonomic classification.</title>
        <authorList>
            <person name="Goeker M."/>
        </authorList>
    </citation>
    <scope>NUCLEOTIDE SEQUENCE [LARGE SCALE GENOMIC DNA]</scope>
    <source>
        <strain evidence="5 6">DSM 29762</strain>
    </source>
</reference>
<dbReference type="Pfam" id="PF02080">
    <property type="entry name" value="TrkA_C"/>
    <property type="match status" value="1"/>
</dbReference>
<keyword evidence="2" id="KW-0812">Transmembrane</keyword>
<accession>A0A846QNN2</accession>
<comment type="subcellular location">
    <subcellularLocation>
        <location evidence="1">Cell membrane</location>
        <topology evidence="1">Multi-pass membrane protein</topology>
    </subcellularLocation>
</comment>
<keyword evidence="6" id="KW-1185">Reference proteome</keyword>
<dbReference type="GO" id="GO:0006813">
    <property type="term" value="P:potassium ion transport"/>
    <property type="evidence" value="ECO:0007669"/>
    <property type="project" value="InterPro"/>
</dbReference>
<dbReference type="GO" id="GO:0008324">
    <property type="term" value="F:monoatomic cation transmembrane transporter activity"/>
    <property type="evidence" value="ECO:0007669"/>
    <property type="project" value="InterPro"/>
</dbReference>
<evidence type="ECO:0000313" key="5">
    <source>
        <dbReference type="EMBL" id="NJB70666.1"/>
    </source>
</evidence>
<keyword evidence="2" id="KW-1133">Transmembrane helix</keyword>
<dbReference type="InterPro" id="IPR013099">
    <property type="entry name" value="K_chnl_dom"/>
</dbReference>
<feature type="transmembrane region" description="Helical" evidence="2">
    <location>
        <begin position="9"/>
        <end position="27"/>
    </location>
</feature>
<dbReference type="PROSITE" id="PS51202">
    <property type="entry name" value="RCK_C"/>
    <property type="match status" value="1"/>
</dbReference>
<comment type="caution">
    <text evidence="5">The sequence shown here is derived from an EMBL/GenBank/DDBJ whole genome shotgun (WGS) entry which is preliminary data.</text>
</comment>
<proteinExistence type="predicted"/>
<feature type="transmembrane region" description="Helical" evidence="2">
    <location>
        <begin position="33"/>
        <end position="51"/>
    </location>
</feature>
<evidence type="ECO:0000259" key="3">
    <source>
        <dbReference type="PROSITE" id="PS51201"/>
    </source>
</evidence>
<keyword evidence="5" id="KW-0813">Transport</keyword>
<dbReference type="EMBL" id="JAATJJ010000001">
    <property type="protein sequence ID" value="NJB70666.1"/>
    <property type="molecule type" value="Genomic_DNA"/>
</dbReference>
<gene>
    <name evidence="5" type="ORF">GGR42_001128</name>
</gene>
<evidence type="ECO:0000259" key="4">
    <source>
        <dbReference type="PROSITE" id="PS51202"/>
    </source>
</evidence>